<proteinExistence type="inferred from homology"/>
<dbReference type="PANTHER" id="PTHR12687">
    <property type="entry name" value="NUCLEOLAR COMPLEX 2 AND RAD4-RELATED"/>
    <property type="match status" value="1"/>
</dbReference>
<evidence type="ECO:0000313" key="5">
    <source>
        <dbReference type="EMBL" id="KAK6496711.1"/>
    </source>
</evidence>
<feature type="region of interest" description="Disordered" evidence="4">
    <location>
        <begin position="84"/>
        <end position="136"/>
    </location>
</feature>
<comment type="subcellular location">
    <subcellularLocation>
        <location evidence="1">Nucleus</location>
    </subcellularLocation>
</comment>
<dbReference type="GO" id="GO:0005730">
    <property type="term" value="C:nucleolus"/>
    <property type="evidence" value="ECO:0007669"/>
    <property type="project" value="TreeGrafter"/>
</dbReference>
<feature type="compositionally biased region" description="Basic residues" evidence="4">
    <location>
        <begin position="24"/>
        <end position="38"/>
    </location>
</feature>
<feature type="compositionally biased region" description="Acidic residues" evidence="4">
    <location>
        <begin position="111"/>
        <end position="129"/>
    </location>
</feature>
<dbReference type="GO" id="GO:0005654">
    <property type="term" value="C:nucleoplasm"/>
    <property type="evidence" value="ECO:0007669"/>
    <property type="project" value="TreeGrafter"/>
</dbReference>
<evidence type="ECO:0000256" key="1">
    <source>
        <dbReference type="ARBA" id="ARBA00004123"/>
    </source>
</evidence>
<feature type="compositionally biased region" description="Basic and acidic residues" evidence="4">
    <location>
        <begin position="700"/>
        <end position="720"/>
    </location>
</feature>
<keyword evidence="6" id="KW-1185">Reference proteome</keyword>
<evidence type="ECO:0000256" key="4">
    <source>
        <dbReference type="SAM" id="MobiDB-lite"/>
    </source>
</evidence>
<dbReference type="GO" id="GO:0030691">
    <property type="term" value="C:Noc2p-Noc3p complex"/>
    <property type="evidence" value="ECO:0007669"/>
    <property type="project" value="TreeGrafter"/>
</dbReference>
<dbReference type="AlphaFoldDB" id="A0AAV9VU12"/>
<dbReference type="InterPro" id="IPR005343">
    <property type="entry name" value="Noc2"/>
</dbReference>
<name>A0AAV9VU12_9PEZI</name>
<feature type="region of interest" description="Disordered" evidence="4">
    <location>
        <begin position="175"/>
        <end position="203"/>
    </location>
</feature>
<evidence type="ECO:0000313" key="6">
    <source>
        <dbReference type="Proteomes" id="UP001370758"/>
    </source>
</evidence>
<dbReference type="EMBL" id="JAVHJL010000010">
    <property type="protein sequence ID" value="KAK6496711.1"/>
    <property type="molecule type" value="Genomic_DNA"/>
</dbReference>
<dbReference type="GO" id="GO:0030690">
    <property type="term" value="C:Noc1p-Noc2p complex"/>
    <property type="evidence" value="ECO:0007669"/>
    <property type="project" value="TreeGrafter"/>
</dbReference>
<dbReference type="Pfam" id="PF03715">
    <property type="entry name" value="Noc2"/>
    <property type="match status" value="1"/>
</dbReference>
<comment type="caution">
    <text evidence="5">The sequence shown here is derived from an EMBL/GenBank/DDBJ whole genome shotgun (WGS) entry which is preliminary data.</text>
</comment>
<protein>
    <submittedName>
        <fullName evidence="5">Nucleolar Complex 2 protein</fullName>
    </submittedName>
</protein>
<organism evidence="5 6">
    <name type="scientific">Arthrobotrys musiformis</name>
    <dbReference type="NCBI Taxonomy" id="47236"/>
    <lineage>
        <taxon>Eukaryota</taxon>
        <taxon>Fungi</taxon>
        <taxon>Dikarya</taxon>
        <taxon>Ascomycota</taxon>
        <taxon>Pezizomycotina</taxon>
        <taxon>Orbiliomycetes</taxon>
        <taxon>Orbiliales</taxon>
        <taxon>Orbiliaceae</taxon>
        <taxon>Arthrobotrys</taxon>
    </lineage>
</organism>
<dbReference type="GO" id="GO:0042273">
    <property type="term" value="P:ribosomal large subunit biogenesis"/>
    <property type="evidence" value="ECO:0007669"/>
    <property type="project" value="TreeGrafter"/>
</dbReference>
<feature type="region of interest" description="Disordered" evidence="4">
    <location>
        <begin position="700"/>
        <end position="767"/>
    </location>
</feature>
<gene>
    <name evidence="5" type="primary">NOC2</name>
    <name evidence="5" type="ORF">TWF481_001699</name>
</gene>
<dbReference type="PANTHER" id="PTHR12687:SF4">
    <property type="entry name" value="NUCLEOLAR COMPLEX PROTEIN 2 HOMOLOG"/>
    <property type="match status" value="1"/>
</dbReference>
<evidence type="ECO:0000256" key="3">
    <source>
        <dbReference type="ARBA" id="ARBA00023242"/>
    </source>
</evidence>
<comment type="similarity">
    <text evidence="2">Belongs to the NOC2 family.</text>
</comment>
<reference evidence="5 6" key="1">
    <citation type="submission" date="2023-08" db="EMBL/GenBank/DDBJ databases">
        <authorList>
            <person name="Palmer J.M."/>
        </authorList>
    </citation>
    <scope>NUCLEOTIDE SEQUENCE [LARGE SCALE GENOMIC DNA]</scope>
    <source>
        <strain evidence="5 6">TWF481</strain>
    </source>
</reference>
<keyword evidence="3" id="KW-0539">Nucleus</keyword>
<feature type="region of interest" description="Disordered" evidence="4">
    <location>
        <begin position="21"/>
        <end position="70"/>
    </location>
</feature>
<sequence length="767" mass="86839">MAKSKATKKFEKNKLSKVLEQRNAVKKIKQKLKTSKKRKTEDREYYNDEQASDDEAKKQQKKSKVASATDGDLFEDMSVEQFFQGGFEVPSQPAKDSKKKEKSGKRKRDEAEEVVGAEGSDEGEEDGADTIEGHKDQLAALAEKDPEFFKYLQENDSELLDFKMAEQDDLSAISDLEEDEEEEAPSKKGKKGKAEDDGNSKIVKKSQIEQWEKSLKEQHSLRATREVVLAFRAAAHVGEAEEKNFKYSIANPDVYHDLLVLALKRIPEVLNHHLPVKELPSGKIRISTDSAKFKTLTTLLKSHSSSLLHLLSNLTDSSTTKLVLNSTLGLIPYLLSFRRFLRDFVKQVVEIWSSPSTEDSARVTAYLVLRKLIVIGDSTLQEACLKAAYNGLLKGVRGTTTHTLPSINLMKNGGIDLFGVDEELSYMLGFGYIRQLAVHLRNSITNNSKESYKQVYNWQYVHSLDFWSRVLATHCDGMKQAEKGKQSPLHPLIYPLVQVTLGAARLIPTAQYFPLRLHLVRSLIRLSRHTGVYIPLASIILEILTSNEMKKPPKASTLKPLDFATIIRVPKSYLRTRVLQDGVGDQVVEVLSEYFVLWATSVAFPELIVPPVVIVRKYLKKASAPGTGNKNVRFNNALAGLVTRLESNAKWIEEKRRDVNFGPGRMDEVMGFSKRLEWEKSPLGVYVVTQRSVREERRKNLEEAKKEEEKREKKQKENGKAKLKGKKSQQVADEEEEEEESDEDVSEDDDEESLQFDSDEDDELSLV</sequence>
<accession>A0AAV9VU12</accession>
<dbReference type="Proteomes" id="UP001370758">
    <property type="component" value="Unassembled WGS sequence"/>
</dbReference>
<feature type="compositionally biased region" description="Acidic residues" evidence="4">
    <location>
        <begin position="732"/>
        <end position="767"/>
    </location>
</feature>
<evidence type="ECO:0000256" key="2">
    <source>
        <dbReference type="ARBA" id="ARBA00005907"/>
    </source>
</evidence>